<keyword evidence="7 9" id="KW-1133">Transmembrane helix</keyword>
<feature type="transmembrane region" description="Helical" evidence="9">
    <location>
        <begin position="76"/>
        <end position="94"/>
    </location>
</feature>
<evidence type="ECO:0000256" key="3">
    <source>
        <dbReference type="ARBA" id="ARBA00007520"/>
    </source>
</evidence>
<evidence type="ECO:0000313" key="11">
    <source>
        <dbReference type="EMBL" id="KKW68766.1"/>
    </source>
</evidence>
<dbReference type="InterPro" id="IPR001958">
    <property type="entry name" value="Tet-R_TetA/multi-R_MdtG-like"/>
</dbReference>
<evidence type="ECO:0000256" key="2">
    <source>
        <dbReference type="ARBA" id="ARBA00004651"/>
    </source>
</evidence>
<evidence type="ECO:0000256" key="1">
    <source>
        <dbReference type="ARBA" id="ARBA00003279"/>
    </source>
</evidence>
<feature type="transmembrane region" description="Helical" evidence="9">
    <location>
        <begin position="133"/>
        <end position="154"/>
    </location>
</feature>
<evidence type="ECO:0000313" key="12">
    <source>
        <dbReference type="Proteomes" id="UP000050580"/>
    </source>
</evidence>
<dbReference type="InterPro" id="IPR005829">
    <property type="entry name" value="Sugar_transporter_CS"/>
</dbReference>
<dbReference type="EMBL" id="LBNQ01000013">
    <property type="protein sequence ID" value="KKW68766.1"/>
    <property type="molecule type" value="Genomic_DNA"/>
</dbReference>
<proteinExistence type="inferred from homology"/>
<comment type="similarity">
    <text evidence="3">Belongs to the major facilitator superfamily. TCR/Tet family.</text>
</comment>
<feature type="transmembrane region" description="Helical" evidence="9">
    <location>
        <begin position="224"/>
        <end position="243"/>
    </location>
</feature>
<evidence type="ECO:0000256" key="7">
    <source>
        <dbReference type="ARBA" id="ARBA00022989"/>
    </source>
</evidence>
<keyword evidence="12" id="KW-1185">Reference proteome</keyword>
<evidence type="ECO:0000256" key="6">
    <source>
        <dbReference type="ARBA" id="ARBA00022692"/>
    </source>
</evidence>
<dbReference type="RefSeq" id="WP_046740885.1">
    <property type="nucleotide sequence ID" value="NZ_LBNQ01000013.1"/>
</dbReference>
<evidence type="ECO:0000259" key="10">
    <source>
        <dbReference type="PROSITE" id="PS50850"/>
    </source>
</evidence>
<dbReference type="PATRIC" id="fig|1610491.3.peg.660"/>
<feature type="domain" description="Major facilitator superfamily (MFS) profile" evidence="10">
    <location>
        <begin position="8"/>
        <end position="400"/>
    </location>
</feature>
<comment type="caution">
    <text evidence="11">The sequence shown here is derived from an EMBL/GenBank/DDBJ whole genome shotgun (WGS) entry which is preliminary data.</text>
</comment>
<keyword evidence="5" id="KW-1003">Cell membrane</keyword>
<sequence length="409" mass="42525">MTANERRASGALASIYALRMLGLFLVLPVFTLAAADYRGGDDARLIGLAMGIYGLTQAALQWPMGLASDRFGRKRVIVFGMLVFATGSVMAALADSVWGLVIGRAFQGAGAVSAAVTALLADHTREQVRTKAMALVGISIGATFSLALVLGPWLGARIGLAGLFWLIAVLALLGIAVLTWLVPQAPATHEDGPDHAVPSAASQALQRPPVAGTAGALWRLQAGVFILHAMQMAMWSAVPLLLVEAGLAATAHWQLYLPTIAASVVCFGAVFSLERRGRVQWALLLGVALLVVSQLALAAVSHAGISAGLSTLVMLGVLLFLFFCGFNALEALQPSLVSRLARTQSRGSAMGAYSTLQSLGLFTGGFAGGLLMTQWGAAGVFAVNGLLGAVWLGLLLSQRRWATPSAQQG</sequence>
<dbReference type="InterPro" id="IPR036259">
    <property type="entry name" value="MFS_trans_sf"/>
</dbReference>
<reference evidence="11 12" key="1">
    <citation type="submission" date="2015-05" db="EMBL/GenBank/DDBJ databases">
        <title>Draft genome sequence of Lampropedia sp. CT6, isolated from the microbial mat of a hot water spring, located at Manikaran, India.</title>
        <authorList>
            <person name="Tripathi C."/>
            <person name="Rani P."/>
            <person name="Mahato N.K."/>
            <person name="Lal R."/>
        </authorList>
    </citation>
    <scope>NUCLEOTIDE SEQUENCE [LARGE SCALE GENOMIC DNA]</scope>
    <source>
        <strain evidence="11 12">CT6</strain>
    </source>
</reference>
<dbReference type="InterPro" id="IPR011701">
    <property type="entry name" value="MFS"/>
</dbReference>
<evidence type="ECO:0000256" key="5">
    <source>
        <dbReference type="ARBA" id="ARBA00022475"/>
    </source>
</evidence>
<feature type="transmembrane region" description="Helical" evidence="9">
    <location>
        <begin position="281"/>
        <end position="301"/>
    </location>
</feature>
<feature type="transmembrane region" description="Helical" evidence="9">
    <location>
        <begin position="160"/>
        <end position="182"/>
    </location>
</feature>
<feature type="transmembrane region" description="Helical" evidence="9">
    <location>
        <begin position="255"/>
        <end position="274"/>
    </location>
</feature>
<keyword evidence="4" id="KW-0813">Transport</keyword>
<dbReference type="GO" id="GO:0022857">
    <property type="term" value="F:transmembrane transporter activity"/>
    <property type="evidence" value="ECO:0007669"/>
    <property type="project" value="InterPro"/>
</dbReference>
<dbReference type="Proteomes" id="UP000050580">
    <property type="component" value="Unassembled WGS sequence"/>
</dbReference>
<dbReference type="STRING" id="1610491.AAV94_03155"/>
<keyword evidence="6 9" id="KW-0812">Transmembrane</keyword>
<dbReference type="AlphaFoldDB" id="A0A0U1Q1Z1"/>
<dbReference type="PROSITE" id="PS50850">
    <property type="entry name" value="MFS"/>
    <property type="match status" value="1"/>
</dbReference>
<organism evidence="11 12">
    <name type="scientific">Lampropedia cohaerens</name>
    <dbReference type="NCBI Taxonomy" id="1610491"/>
    <lineage>
        <taxon>Bacteria</taxon>
        <taxon>Pseudomonadati</taxon>
        <taxon>Pseudomonadota</taxon>
        <taxon>Betaproteobacteria</taxon>
        <taxon>Burkholderiales</taxon>
        <taxon>Comamonadaceae</taxon>
        <taxon>Lampropedia</taxon>
    </lineage>
</organism>
<evidence type="ECO:0000256" key="4">
    <source>
        <dbReference type="ARBA" id="ARBA00022448"/>
    </source>
</evidence>
<dbReference type="InterPro" id="IPR050171">
    <property type="entry name" value="MFS_Transporters"/>
</dbReference>
<dbReference type="SUPFAM" id="SSF103473">
    <property type="entry name" value="MFS general substrate transporter"/>
    <property type="match status" value="1"/>
</dbReference>
<feature type="transmembrane region" description="Helical" evidence="9">
    <location>
        <begin position="307"/>
        <end position="329"/>
    </location>
</feature>
<feature type="transmembrane region" description="Helical" evidence="9">
    <location>
        <begin position="45"/>
        <end position="64"/>
    </location>
</feature>
<dbReference type="PANTHER" id="PTHR23517:SF2">
    <property type="entry name" value="MULTIDRUG RESISTANCE PROTEIN MDTH"/>
    <property type="match status" value="1"/>
</dbReference>
<dbReference type="PROSITE" id="PS00216">
    <property type="entry name" value="SUGAR_TRANSPORT_1"/>
    <property type="match status" value="1"/>
</dbReference>
<dbReference type="OrthoDB" id="9764259at2"/>
<dbReference type="GO" id="GO:0005886">
    <property type="term" value="C:plasma membrane"/>
    <property type="evidence" value="ECO:0007669"/>
    <property type="project" value="UniProtKB-SubCell"/>
</dbReference>
<gene>
    <name evidence="11" type="ORF">AAV94_03155</name>
</gene>
<comment type="subcellular location">
    <subcellularLocation>
        <location evidence="2">Cell membrane</location>
        <topology evidence="2">Multi-pass membrane protein</topology>
    </subcellularLocation>
</comment>
<accession>A0A0U1Q1Z1</accession>
<feature type="transmembrane region" description="Helical" evidence="9">
    <location>
        <begin position="377"/>
        <end position="396"/>
    </location>
</feature>
<dbReference type="InterPro" id="IPR020846">
    <property type="entry name" value="MFS_dom"/>
</dbReference>
<evidence type="ECO:0000256" key="9">
    <source>
        <dbReference type="SAM" id="Phobius"/>
    </source>
</evidence>
<keyword evidence="8 9" id="KW-0472">Membrane</keyword>
<dbReference type="Pfam" id="PF07690">
    <property type="entry name" value="MFS_1"/>
    <property type="match status" value="1"/>
</dbReference>
<evidence type="ECO:0000256" key="8">
    <source>
        <dbReference type="ARBA" id="ARBA00023136"/>
    </source>
</evidence>
<feature type="transmembrane region" description="Helical" evidence="9">
    <location>
        <begin position="350"/>
        <end position="371"/>
    </location>
</feature>
<feature type="transmembrane region" description="Helical" evidence="9">
    <location>
        <begin position="12"/>
        <end position="33"/>
    </location>
</feature>
<dbReference type="PRINTS" id="PR01035">
    <property type="entry name" value="TCRTETA"/>
</dbReference>
<dbReference type="CDD" id="cd17472">
    <property type="entry name" value="MFS_YajR_like"/>
    <property type="match status" value="1"/>
</dbReference>
<name>A0A0U1Q1Z1_9BURK</name>
<feature type="transmembrane region" description="Helical" evidence="9">
    <location>
        <begin position="100"/>
        <end position="121"/>
    </location>
</feature>
<protein>
    <submittedName>
        <fullName evidence="11">Membrane protein</fullName>
    </submittedName>
</protein>
<comment type="function">
    <text evidence="1">Resistance to tetracycline by an active tetracycline efflux. This is an energy-dependent process that decreases the accumulation of the antibiotic in whole cells. This protein functions as a metal-tetracycline/H(+) antiporter.</text>
</comment>
<dbReference type="Gene3D" id="1.20.1250.20">
    <property type="entry name" value="MFS general substrate transporter like domains"/>
    <property type="match status" value="1"/>
</dbReference>
<dbReference type="PANTHER" id="PTHR23517">
    <property type="entry name" value="RESISTANCE PROTEIN MDTM, PUTATIVE-RELATED-RELATED"/>
    <property type="match status" value="1"/>
</dbReference>